<dbReference type="AlphaFoldDB" id="A0A7R9Q5M8"/>
<evidence type="ECO:0000259" key="7">
    <source>
        <dbReference type="Pfam" id="PF01490"/>
    </source>
</evidence>
<dbReference type="GO" id="GO:0016020">
    <property type="term" value="C:membrane"/>
    <property type="evidence" value="ECO:0007669"/>
    <property type="project" value="UniProtKB-SubCell"/>
</dbReference>
<organism evidence="8">
    <name type="scientific">Medioppia subpectinata</name>
    <dbReference type="NCBI Taxonomy" id="1979941"/>
    <lineage>
        <taxon>Eukaryota</taxon>
        <taxon>Metazoa</taxon>
        <taxon>Ecdysozoa</taxon>
        <taxon>Arthropoda</taxon>
        <taxon>Chelicerata</taxon>
        <taxon>Arachnida</taxon>
        <taxon>Acari</taxon>
        <taxon>Acariformes</taxon>
        <taxon>Sarcoptiformes</taxon>
        <taxon>Oribatida</taxon>
        <taxon>Brachypylina</taxon>
        <taxon>Oppioidea</taxon>
        <taxon>Oppiidae</taxon>
        <taxon>Medioppia</taxon>
    </lineage>
</organism>
<keyword evidence="2 6" id="KW-0812">Transmembrane</keyword>
<dbReference type="GO" id="GO:0015179">
    <property type="term" value="F:L-amino acid transmembrane transporter activity"/>
    <property type="evidence" value="ECO:0007669"/>
    <property type="project" value="TreeGrafter"/>
</dbReference>
<dbReference type="Proteomes" id="UP000759131">
    <property type="component" value="Unassembled WGS sequence"/>
</dbReference>
<evidence type="ECO:0000256" key="3">
    <source>
        <dbReference type="ARBA" id="ARBA00022989"/>
    </source>
</evidence>
<gene>
    <name evidence="8" type="ORF">OSB1V03_LOCUS13621</name>
</gene>
<dbReference type="PANTHER" id="PTHR22950:SF652">
    <property type="entry name" value="TRANSMEMBRANE AMINO ACID TRANSPORTER FAMILY PROTEIN"/>
    <property type="match status" value="1"/>
</dbReference>
<keyword evidence="3 6" id="KW-1133">Transmembrane helix</keyword>
<evidence type="ECO:0000256" key="5">
    <source>
        <dbReference type="SAM" id="MobiDB-lite"/>
    </source>
</evidence>
<evidence type="ECO:0000256" key="1">
    <source>
        <dbReference type="ARBA" id="ARBA00004141"/>
    </source>
</evidence>
<feature type="domain" description="Amino acid transporter transmembrane" evidence="7">
    <location>
        <begin position="125"/>
        <end position="525"/>
    </location>
</feature>
<feature type="transmembrane region" description="Helical" evidence="6">
    <location>
        <begin position="125"/>
        <end position="145"/>
    </location>
</feature>
<keyword evidence="9" id="KW-1185">Reference proteome</keyword>
<feature type="transmembrane region" description="Helical" evidence="6">
    <location>
        <begin position="278"/>
        <end position="298"/>
    </location>
</feature>
<feature type="transmembrane region" description="Helical" evidence="6">
    <location>
        <begin position="245"/>
        <end position="266"/>
    </location>
</feature>
<dbReference type="EMBL" id="CAJPIZ010012354">
    <property type="protein sequence ID" value="CAG2113653.1"/>
    <property type="molecule type" value="Genomic_DNA"/>
</dbReference>
<dbReference type="InterPro" id="IPR013057">
    <property type="entry name" value="AA_transpt_TM"/>
</dbReference>
<feature type="compositionally biased region" description="Polar residues" evidence="5">
    <location>
        <begin position="8"/>
        <end position="22"/>
    </location>
</feature>
<dbReference type="PANTHER" id="PTHR22950">
    <property type="entry name" value="AMINO ACID TRANSPORTER"/>
    <property type="match status" value="1"/>
</dbReference>
<reference evidence="8" key="1">
    <citation type="submission" date="2020-11" db="EMBL/GenBank/DDBJ databases">
        <authorList>
            <person name="Tran Van P."/>
        </authorList>
    </citation>
    <scope>NUCLEOTIDE SEQUENCE</scope>
</reference>
<evidence type="ECO:0000256" key="6">
    <source>
        <dbReference type="SAM" id="Phobius"/>
    </source>
</evidence>
<dbReference type="EMBL" id="OC866929">
    <property type="protein sequence ID" value="CAD7633223.1"/>
    <property type="molecule type" value="Genomic_DNA"/>
</dbReference>
<feature type="transmembrane region" description="Helical" evidence="6">
    <location>
        <begin position="404"/>
        <end position="425"/>
    </location>
</feature>
<dbReference type="Pfam" id="PF01490">
    <property type="entry name" value="Aa_trans"/>
    <property type="match status" value="1"/>
</dbReference>
<feature type="region of interest" description="Disordered" evidence="5">
    <location>
        <begin position="1"/>
        <end position="40"/>
    </location>
</feature>
<name>A0A7R9Q5M8_9ACAR</name>
<proteinExistence type="predicted"/>
<evidence type="ECO:0000313" key="9">
    <source>
        <dbReference type="Proteomes" id="UP000759131"/>
    </source>
</evidence>
<feature type="transmembrane region" description="Helical" evidence="6">
    <location>
        <begin position="202"/>
        <end position="225"/>
    </location>
</feature>
<feature type="transmembrane region" description="Helical" evidence="6">
    <location>
        <begin position="157"/>
        <end position="181"/>
    </location>
</feature>
<evidence type="ECO:0000313" key="8">
    <source>
        <dbReference type="EMBL" id="CAD7633223.1"/>
    </source>
</evidence>
<accession>A0A7R9Q5M8</accession>
<protein>
    <recommendedName>
        <fullName evidence="7">Amino acid transporter transmembrane domain-containing protein</fullName>
    </recommendedName>
</protein>
<feature type="transmembrane region" description="Helical" evidence="6">
    <location>
        <begin position="360"/>
        <end position="384"/>
    </location>
</feature>
<evidence type="ECO:0000256" key="2">
    <source>
        <dbReference type="ARBA" id="ARBA00022692"/>
    </source>
</evidence>
<sequence length="558" mass="60932">MDPKSSEGNDSNAYPTETSLHISTHDIKSESTRSQRRGLSVSFAEKTDTILDATRQAITESLKTMDATGKLGSIREEYYGTPDDMGAESTALLKQYRERHRTTRGAGRAVIPGRRGSYLEKSHGGATWVTGGFLLVSAALGAGILNYPVAYDRLGGIAQATLVQLAVLCLLSTTMLILVYCSNINHDNSYHEVLNSICGPRVKNMAALSILLSTFGICVTYYVIIGDQFDRIFATFFGDTFCRTLFMNRQFVIPVVAVVMIWPLCYFKNLEFLKHFNILGIIAMLYVVYLSVYEYFVLSPTHRPTIDNIPGPSMTTTSTGSANSVFTVLAAVPVVSLAYQTHELVVPVNAVLRERTLGNFSRAMALALTTLLVLYCLCGTFGYLTFGGQVSADIMQMYDASDPVVVIGILALVVKMITTYPQIVLCGRDTIYRLIVPNTHHSVNIQLANAESTGSGSSGQSSSPVTPNARQEMWYRVGITSVWNVLALILSVLTPNITIAIGFLGAIGACNSFIFPGICMICLSRRRLTCIPFSAKNKCSIALNDLYTNAESIELCKI</sequence>
<feature type="transmembrane region" description="Helical" evidence="6">
    <location>
        <begin position="473"/>
        <end position="493"/>
    </location>
</feature>
<feature type="transmembrane region" description="Helical" evidence="6">
    <location>
        <begin position="318"/>
        <end position="339"/>
    </location>
</feature>
<dbReference type="OrthoDB" id="438545at2759"/>
<feature type="transmembrane region" description="Helical" evidence="6">
    <location>
        <begin position="499"/>
        <end position="523"/>
    </location>
</feature>
<keyword evidence="4 6" id="KW-0472">Membrane</keyword>
<comment type="subcellular location">
    <subcellularLocation>
        <location evidence="1">Membrane</location>
        <topology evidence="1">Multi-pass membrane protein</topology>
    </subcellularLocation>
</comment>
<evidence type="ECO:0000256" key="4">
    <source>
        <dbReference type="ARBA" id="ARBA00023136"/>
    </source>
</evidence>
<feature type="compositionally biased region" description="Basic and acidic residues" evidence="5">
    <location>
        <begin position="23"/>
        <end position="33"/>
    </location>
</feature>